<dbReference type="CDD" id="cd00082">
    <property type="entry name" value="HisKA"/>
    <property type="match status" value="1"/>
</dbReference>
<dbReference type="AlphaFoldDB" id="A0A970BAK4"/>
<protein>
    <recommendedName>
        <fullName evidence="2">histidine kinase</fullName>
        <ecNumber evidence="2">2.7.13.3</ecNumber>
    </recommendedName>
</protein>
<dbReference type="GO" id="GO:0000155">
    <property type="term" value="F:phosphorelay sensor kinase activity"/>
    <property type="evidence" value="ECO:0007669"/>
    <property type="project" value="InterPro"/>
</dbReference>
<accession>A0A970BAK4</accession>
<dbReference type="Proteomes" id="UP000653472">
    <property type="component" value="Unassembled WGS sequence"/>
</dbReference>
<name>A0A970BAK4_9GAMM</name>
<keyword evidence="3" id="KW-0808">Transferase</keyword>
<comment type="caution">
    <text evidence="3">The sequence shown here is derived from an EMBL/GenBank/DDBJ whole genome shotgun (WGS) entry which is preliminary data.</text>
</comment>
<keyword evidence="3" id="KW-0418">Kinase</keyword>
<dbReference type="EMBL" id="JAAVXB010000008">
    <property type="protein sequence ID" value="NKF23466.1"/>
    <property type="molecule type" value="Genomic_DNA"/>
</dbReference>
<evidence type="ECO:0000256" key="1">
    <source>
        <dbReference type="ARBA" id="ARBA00000085"/>
    </source>
</evidence>
<reference evidence="3" key="1">
    <citation type="submission" date="2020-03" db="EMBL/GenBank/DDBJ databases">
        <title>Solimonas marina sp. nov., isolated from deep seawater of the Pacific Ocean.</title>
        <authorList>
            <person name="Liu X."/>
            <person name="Lai Q."/>
            <person name="Sun F."/>
            <person name="Gai Y."/>
            <person name="Li G."/>
            <person name="Shao Z."/>
        </authorList>
    </citation>
    <scope>NUCLEOTIDE SEQUENCE</scope>
    <source>
        <strain evidence="3">C16B3</strain>
    </source>
</reference>
<organism evidence="3 4">
    <name type="scientific">Solimonas marina</name>
    <dbReference type="NCBI Taxonomy" id="2714601"/>
    <lineage>
        <taxon>Bacteria</taxon>
        <taxon>Pseudomonadati</taxon>
        <taxon>Pseudomonadota</taxon>
        <taxon>Gammaproteobacteria</taxon>
        <taxon>Nevskiales</taxon>
        <taxon>Nevskiaceae</taxon>
        <taxon>Solimonas</taxon>
    </lineage>
</organism>
<proteinExistence type="predicted"/>
<dbReference type="InterPro" id="IPR003661">
    <property type="entry name" value="HisK_dim/P_dom"/>
</dbReference>
<evidence type="ECO:0000313" key="3">
    <source>
        <dbReference type="EMBL" id="NKF23466.1"/>
    </source>
</evidence>
<comment type="catalytic activity">
    <reaction evidence="1">
        <text>ATP + protein L-histidine = ADP + protein N-phospho-L-histidine.</text>
        <dbReference type="EC" id="2.7.13.3"/>
    </reaction>
</comment>
<sequence length="325" mass="34604">MNTTATPLSPWPAGGAAPLSHWTRVAMPGAPVYRFDAGALSPCDDGETLELDAALQAQLTAAPDAALLMAMRGDVPWRLRRCRRERSLWFAQPLADSRQALLSATRSYLASRLSAQLLHDLRNPMNALSLHTDLMSRLVASAETAGRASGSLQVVRERLNDLSARQNAMVELWLAPVADDVRAPGLQILIERVLRMIRSHYALHEIRGRAAGLERLAACEAVTLDARLEIVLIGLLLLACDNLVMLGSGVGEIVIEALDAADGAAMPDLWIRAPMAKTTATAGFGGASAQTVADVVDGFALLLDGSGVSLQLANDGQALRFVFAA</sequence>
<dbReference type="EC" id="2.7.13.3" evidence="2"/>
<evidence type="ECO:0000256" key="2">
    <source>
        <dbReference type="ARBA" id="ARBA00012438"/>
    </source>
</evidence>
<dbReference type="RefSeq" id="WP_168148792.1">
    <property type="nucleotide sequence ID" value="NZ_JAAVXB010000008.1"/>
</dbReference>
<keyword evidence="4" id="KW-1185">Reference proteome</keyword>
<evidence type="ECO:0000313" key="4">
    <source>
        <dbReference type="Proteomes" id="UP000653472"/>
    </source>
</evidence>
<gene>
    <name evidence="3" type="ORF">G7Y82_14195</name>
</gene>